<feature type="compositionally biased region" description="Polar residues" evidence="1">
    <location>
        <begin position="54"/>
        <end position="69"/>
    </location>
</feature>
<accession>A0AB34FZ92</accession>
<dbReference type="Proteomes" id="UP001163105">
    <property type="component" value="Unassembled WGS sequence"/>
</dbReference>
<dbReference type="AlphaFoldDB" id="A0AB34FZ92"/>
<reference evidence="3" key="1">
    <citation type="submission" date="2023-01" db="EMBL/GenBank/DDBJ databases">
        <title>The growth and conidiation of Purpureocillium lavendulum are regulated by nitrogen source and histone H3K14 acetylation.</title>
        <authorList>
            <person name="Tang P."/>
            <person name="Han J."/>
            <person name="Zhang C."/>
            <person name="Tang P."/>
            <person name="Qi F."/>
            <person name="Zhang K."/>
            <person name="Liang L."/>
        </authorList>
    </citation>
    <scope>NUCLEOTIDE SEQUENCE</scope>
    <source>
        <strain evidence="3">YMF1.00683</strain>
    </source>
</reference>
<evidence type="ECO:0000313" key="4">
    <source>
        <dbReference type="Proteomes" id="UP001163105"/>
    </source>
</evidence>
<feature type="signal peptide" evidence="2">
    <location>
        <begin position="1"/>
        <end position="15"/>
    </location>
</feature>
<name>A0AB34FZ92_9HYPO</name>
<gene>
    <name evidence="3" type="ORF">O9K51_03113</name>
</gene>
<evidence type="ECO:0000256" key="2">
    <source>
        <dbReference type="SAM" id="SignalP"/>
    </source>
</evidence>
<feature type="compositionally biased region" description="Pro residues" evidence="1">
    <location>
        <begin position="82"/>
        <end position="108"/>
    </location>
</feature>
<feature type="compositionally biased region" description="Low complexity" evidence="1">
    <location>
        <begin position="37"/>
        <end position="51"/>
    </location>
</feature>
<evidence type="ECO:0000313" key="3">
    <source>
        <dbReference type="EMBL" id="KAJ6444717.1"/>
    </source>
</evidence>
<protein>
    <submittedName>
        <fullName evidence="3">CTP synthase</fullName>
    </submittedName>
</protein>
<comment type="caution">
    <text evidence="3">The sequence shown here is derived from an EMBL/GenBank/DDBJ whole genome shotgun (WGS) entry which is preliminary data.</text>
</comment>
<keyword evidence="4" id="KW-1185">Reference proteome</keyword>
<keyword evidence="2" id="KW-0732">Signal</keyword>
<organism evidence="3 4">
    <name type="scientific">Purpureocillium lavendulum</name>
    <dbReference type="NCBI Taxonomy" id="1247861"/>
    <lineage>
        <taxon>Eukaryota</taxon>
        <taxon>Fungi</taxon>
        <taxon>Dikarya</taxon>
        <taxon>Ascomycota</taxon>
        <taxon>Pezizomycotina</taxon>
        <taxon>Sordariomycetes</taxon>
        <taxon>Hypocreomycetidae</taxon>
        <taxon>Hypocreales</taxon>
        <taxon>Ophiocordycipitaceae</taxon>
        <taxon>Purpureocillium</taxon>
    </lineage>
</organism>
<proteinExistence type="predicted"/>
<feature type="chain" id="PRO_5044324014" evidence="2">
    <location>
        <begin position="16"/>
        <end position="136"/>
    </location>
</feature>
<dbReference type="EMBL" id="JAQHRD010000002">
    <property type="protein sequence ID" value="KAJ6444717.1"/>
    <property type="molecule type" value="Genomic_DNA"/>
</dbReference>
<evidence type="ECO:0000256" key="1">
    <source>
        <dbReference type="SAM" id="MobiDB-lite"/>
    </source>
</evidence>
<sequence>MRFSYLSLIAAAASASPIQMQRQASEHGGNDLAARTPQGGVPPVVPLQGAGSVPKSSAPQPQGQNATQQKPPPAAASTTQKKPPPTTASAPNEPPPPENPADAAPPPVHGILNVNGIDFWLMLDNIAKGLHSFHDS</sequence>
<feature type="region of interest" description="Disordered" evidence="1">
    <location>
        <begin position="13"/>
        <end position="110"/>
    </location>
</feature>